<accession>A0A365P251</accession>
<dbReference type="CDD" id="cd03442">
    <property type="entry name" value="BFIT_BACH"/>
    <property type="match status" value="1"/>
</dbReference>
<dbReference type="GO" id="GO:0052816">
    <property type="term" value="F:long-chain fatty acyl-CoA hydrolase activity"/>
    <property type="evidence" value="ECO:0007669"/>
    <property type="project" value="TreeGrafter"/>
</dbReference>
<dbReference type="GO" id="GO:0006637">
    <property type="term" value="P:acyl-CoA metabolic process"/>
    <property type="evidence" value="ECO:0007669"/>
    <property type="project" value="TreeGrafter"/>
</dbReference>
<reference evidence="5 6" key="1">
    <citation type="submission" date="2018-06" db="EMBL/GenBank/DDBJ databases">
        <title>Flavobacterium tibetense sp. nov., isolated from a wetland YonghuCo on Tibetan Plateau.</title>
        <authorList>
            <person name="Xing P."/>
            <person name="Phurbu D."/>
            <person name="Lu H."/>
        </authorList>
    </citation>
    <scope>NUCLEOTIDE SEQUENCE [LARGE SCALE GENOMIC DNA]</scope>
    <source>
        <strain evidence="5 6">YH5</strain>
    </source>
</reference>
<name>A0A365P251_9FLAO</name>
<dbReference type="PROSITE" id="PS51770">
    <property type="entry name" value="HOTDOG_ACOT"/>
    <property type="match status" value="1"/>
</dbReference>
<evidence type="ECO:0000256" key="2">
    <source>
        <dbReference type="ARBA" id="ARBA00022801"/>
    </source>
</evidence>
<feature type="domain" description="HotDog ACOT-type" evidence="4">
    <location>
        <begin position="1"/>
        <end position="109"/>
    </location>
</feature>
<organism evidence="5 6">
    <name type="scientific">Flavobacterium tibetense</name>
    <dbReference type="NCBI Taxonomy" id="2233533"/>
    <lineage>
        <taxon>Bacteria</taxon>
        <taxon>Pseudomonadati</taxon>
        <taxon>Bacteroidota</taxon>
        <taxon>Flavobacteriia</taxon>
        <taxon>Flavobacteriales</taxon>
        <taxon>Flavobacteriaceae</taxon>
        <taxon>Flavobacterium</taxon>
    </lineage>
</organism>
<dbReference type="RefSeq" id="WP_113988713.1">
    <property type="nucleotide sequence ID" value="NZ_QLST01000006.1"/>
</dbReference>
<sequence length="128" mass="14374">MQFHTRKLVKPEDLNANGILFGGKLIAWIDEEAALFTIVLLNNPKVVTKFISEINFMSAAKQGDIVEIGIDVAKFGKSSVVLKSVVRNMMTKETIITIDNITMVNLDENEKPNPHGKTLMDLKNRFEK</sequence>
<evidence type="ECO:0000256" key="3">
    <source>
        <dbReference type="PROSITE-ProRule" id="PRU01106"/>
    </source>
</evidence>
<dbReference type="Pfam" id="PF03061">
    <property type="entry name" value="4HBT"/>
    <property type="match status" value="1"/>
</dbReference>
<evidence type="ECO:0000259" key="4">
    <source>
        <dbReference type="PROSITE" id="PS51770"/>
    </source>
</evidence>
<dbReference type="Gene3D" id="3.10.129.10">
    <property type="entry name" value="Hotdog Thioesterase"/>
    <property type="match status" value="1"/>
</dbReference>
<keyword evidence="2 3" id="KW-0378">Hydrolase</keyword>
<evidence type="ECO:0000256" key="1">
    <source>
        <dbReference type="ARBA" id="ARBA00010458"/>
    </source>
</evidence>
<dbReference type="InterPro" id="IPR006683">
    <property type="entry name" value="Thioestr_dom"/>
</dbReference>
<dbReference type="SUPFAM" id="SSF54637">
    <property type="entry name" value="Thioesterase/thiol ester dehydrase-isomerase"/>
    <property type="match status" value="1"/>
</dbReference>
<comment type="similarity">
    <text evidence="1">Belongs to the acyl coenzyme A hydrolase family.</text>
</comment>
<dbReference type="PANTHER" id="PTHR11049:SF31">
    <property type="entry name" value="HOTDOG ACOT-TYPE DOMAIN-CONTAINING PROTEIN"/>
    <property type="match status" value="1"/>
</dbReference>
<keyword evidence="6" id="KW-1185">Reference proteome</keyword>
<dbReference type="GO" id="GO:0005829">
    <property type="term" value="C:cytosol"/>
    <property type="evidence" value="ECO:0007669"/>
    <property type="project" value="TreeGrafter"/>
</dbReference>
<dbReference type="InterPro" id="IPR040170">
    <property type="entry name" value="Cytosol_ACT"/>
</dbReference>
<dbReference type="OrthoDB" id="9791628at2"/>
<dbReference type="AlphaFoldDB" id="A0A365P251"/>
<dbReference type="GO" id="GO:0009062">
    <property type="term" value="P:fatty acid catabolic process"/>
    <property type="evidence" value="ECO:0007669"/>
    <property type="project" value="TreeGrafter"/>
</dbReference>
<dbReference type="Proteomes" id="UP000253319">
    <property type="component" value="Unassembled WGS sequence"/>
</dbReference>
<protein>
    <submittedName>
        <fullName evidence="5">Acyl-CoA thioesterase</fullName>
    </submittedName>
</protein>
<comment type="caution">
    <text evidence="5">The sequence shown here is derived from an EMBL/GenBank/DDBJ whole genome shotgun (WGS) entry which is preliminary data.</text>
</comment>
<dbReference type="InterPro" id="IPR029069">
    <property type="entry name" value="HotDog_dom_sf"/>
</dbReference>
<evidence type="ECO:0000313" key="5">
    <source>
        <dbReference type="EMBL" id="RBA28532.1"/>
    </source>
</evidence>
<evidence type="ECO:0000313" key="6">
    <source>
        <dbReference type="Proteomes" id="UP000253319"/>
    </source>
</evidence>
<dbReference type="EMBL" id="QLST01000006">
    <property type="protein sequence ID" value="RBA28532.1"/>
    <property type="molecule type" value="Genomic_DNA"/>
</dbReference>
<dbReference type="InterPro" id="IPR033120">
    <property type="entry name" value="HOTDOG_ACOT"/>
</dbReference>
<dbReference type="PANTHER" id="PTHR11049">
    <property type="entry name" value="ACYL COENZYME A THIOESTER HYDROLASE"/>
    <property type="match status" value="1"/>
</dbReference>
<gene>
    <name evidence="5" type="ORF">DPN68_05820</name>
</gene>
<proteinExistence type="inferred from homology"/>